<accession>A0ABQ7VKY4</accession>
<dbReference type="EMBL" id="JAIVGD010000011">
    <property type="protein sequence ID" value="KAH0768935.1"/>
    <property type="molecule type" value="Genomic_DNA"/>
</dbReference>
<feature type="region of interest" description="Disordered" evidence="2">
    <location>
        <begin position="38"/>
        <end position="87"/>
    </location>
</feature>
<feature type="compositionally biased region" description="Polar residues" evidence="2">
    <location>
        <begin position="62"/>
        <end position="71"/>
    </location>
</feature>
<organism evidence="3 4">
    <name type="scientific">Solanum tuberosum</name>
    <name type="common">Potato</name>
    <dbReference type="NCBI Taxonomy" id="4113"/>
    <lineage>
        <taxon>Eukaryota</taxon>
        <taxon>Viridiplantae</taxon>
        <taxon>Streptophyta</taxon>
        <taxon>Embryophyta</taxon>
        <taxon>Tracheophyta</taxon>
        <taxon>Spermatophyta</taxon>
        <taxon>Magnoliopsida</taxon>
        <taxon>eudicotyledons</taxon>
        <taxon>Gunneridae</taxon>
        <taxon>Pentapetalae</taxon>
        <taxon>asterids</taxon>
        <taxon>lamiids</taxon>
        <taxon>Solanales</taxon>
        <taxon>Solanaceae</taxon>
        <taxon>Solanoideae</taxon>
        <taxon>Solaneae</taxon>
        <taxon>Solanum</taxon>
    </lineage>
</organism>
<evidence type="ECO:0000313" key="3">
    <source>
        <dbReference type="EMBL" id="KAH0768935.1"/>
    </source>
</evidence>
<protein>
    <submittedName>
        <fullName evidence="3">Uncharacterized protein</fullName>
    </submittedName>
</protein>
<comment type="caution">
    <text evidence="3">The sequence shown here is derived from an EMBL/GenBank/DDBJ whole genome shotgun (WGS) entry which is preliminary data.</text>
</comment>
<keyword evidence="1" id="KW-0175">Coiled coil</keyword>
<sequence length="87" mass="9721">MIIAQVNASNADLYAQLQKERHKIKRMRKELDLLKKHVYNASSSNGQSSKKDNQAYEDESGGDSNSVNESSSAHDSDSVNESDYNKD</sequence>
<evidence type="ECO:0000256" key="1">
    <source>
        <dbReference type="SAM" id="Coils"/>
    </source>
</evidence>
<reference evidence="3 4" key="1">
    <citation type="journal article" date="2021" name="bioRxiv">
        <title>Chromosome-scale and haplotype-resolved genome assembly of a tetraploid potato cultivar.</title>
        <authorList>
            <person name="Sun H."/>
            <person name="Jiao W.-B."/>
            <person name="Krause K."/>
            <person name="Campoy J.A."/>
            <person name="Goel M."/>
            <person name="Folz-Donahue K."/>
            <person name="Kukat C."/>
            <person name="Huettel B."/>
            <person name="Schneeberger K."/>
        </authorList>
    </citation>
    <scope>NUCLEOTIDE SEQUENCE [LARGE SCALE GENOMIC DNA]</scope>
    <source>
        <strain evidence="3">SolTubOtavaFocal</strain>
        <tissue evidence="3">Leaves</tissue>
    </source>
</reference>
<keyword evidence="4" id="KW-1185">Reference proteome</keyword>
<gene>
    <name evidence="3" type="ORF">KY290_012916</name>
</gene>
<evidence type="ECO:0000313" key="4">
    <source>
        <dbReference type="Proteomes" id="UP000826656"/>
    </source>
</evidence>
<feature type="compositionally biased region" description="Basic and acidic residues" evidence="2">
    <location>
        <begin position="72"/>
        <end position="87"/>
    </location>
</feature>
<dbReference type="Proteomes" id="UP000826656">
    <property type="component" value="Unassembled WGS sequence"/>
</dbReference>
<feature type="coiled-coil region" evidence="1">
    <location>
        <begin position="10"/>
        <end position="37"/>
    </location>
</feature>
<name>A0ABQ7VKY4_SOLTU</name>
<proteinExistence type="predicted"/>
<evidence type="ECO:0000256" key="2">
    <source>
        <dbReference type="SAM" id="MobiDB-lite"/>
    </source>
</evidence>